<accession>A0A4Y9VV40</accession>
<evidence type="ECO:0000313" key="2">
    <source>
        <dbReference type="Proteomes" id="UP000297706"/>
    </source>
</evidence>
<gene>
    <name evidence="1" type="ORF">C3Y98_01225</name>
</gene>
<organism evidence="1 2">
    <name type="scientific">Methylotenera oryzisoli</name>
    <dbReference type="NCBI Taxonomy" id="2080758"/>
    <lineage>
        <taxon>Bacteria</taxon>
        <taxon>Pseudomonadati</taxon>
        <taxon>Pseudomonadota</taxon>
        <taxon>Betaproteobacteria</taxon>
        <taxon>Nitrosomonadales</taxon>
        <taxon>Methylophilaceae</taxon>
        <taxon>Methylotenera</taxon>
    </lineage>
</organism>
<reference evidence="1 2" key="1">
    <citation type="submission" date="2018-02" db="EMBL/GenBank/DDBJ databases">
        <title>A novel lanthanide dependent methylotroph, Methylotenera sp. La3113.</title>
        <authorList>
            <person name="Lv H."/>
            <person name="Tani A."/>
        </authorList>
    </citation>
    <scope>NUCLEOTIDE SEQUENCE [LARGE SCALE GENOMIC DNA]</scope>
    <source>
        <strain evidence="1 2">La3113</strain>
    </source>
</reference>
<evidence type="ECO:0000313" key="1">
    <source>
        <dbReference type="EMBL" id="TFW73007.1"/>
    </source>
</evidence>
<protein>
    <submittedName>
        <fullName evidence="1">Uncharacterized protein</fullName>
    </submittedName>
</protein>
<dbReference type="EMBL" id="PQVH01000002">
    <property type="protein sequence ID" value="TFW73007.1"/>
    <property type="molecule type" value="Genomic_DNA"/>
</dbReference>
<name>A0A4Y9VV40_9PROT</name>
<sequence length="72" mass="8298">MKRRVLLMFSILIGGFLVFAYANTTHVQTPFKNLIVNPEDKHEMASIAYMLHRAWVQLSAKSLTKIQSHKLL</sequence>
<dbReference type="RefSeq" id="WP_135276315.1">
    <property type="nucleotide sequence ID" value="NZ_PQVH01000002.1"/>
</dbReference>
<dbReference type="Proteomes" id="UP000297706">
    <property type="component" value="Unassembled WGS sequence"/>
</dbReference>
<keyword evidence="2" id="KW-1185">Reference proteome</keyword>
<proteinExistence type="predicted"/>
<dbReference type="AlphaFoldDB" id="A0A4Y9VV40"/>
<comment type="caution">
    <text evidence="1">The sequence shown here is derived from an EMBL/GenBank/DDBJ whole genome shotgun (WGS) entry which is preliminary data.</text>
</comment>